<accession>A0A1Q9CFV2</accession>
<evidence type="ECO:0000313" key="3">
    <source>
        <dbReference type="Proteomes" id="UP000186817"/>
    </source>
</evidence>
<comment type="caution">
    <text evidence="2">The sequence shown here is derived from an EMBL/GenBank/DDBJ whole genome shotgun (WGS) entry which is preliminary data.</text>
</comment>
<protein>
    <submittedName>
        <fullName evidence="2">Uncharacterized protein</fullName>
    </submittedName>
</protein>
<organism evidence="2 3">
    <name type="scientific">Symbiodinium microadriaticum</name>
    <name type="common">Dinoflagellate</name>
    <name type="synonym">Zooxanthella microadriatica</name>
    <dbReference type="NCBI Taxonomy" id="2951"/>
    <lineage>
        <taxon>Eukaryota</taxon>
        <taxon>Sar</taxon>
        <taxon>Alveolata</taxon>
        <taxon>Dinophyceae</taxon>
        <taxon>Suessiales</taxon>
        <taxon>Symbiodiniaceae</taxon>
        <taxon>Symbiodinium</taxon>
    </lineage>
</organism>
<proteinExistence type="predicted"/>
<sequence>MRGVSFLRRGHASMVLTKGGQRNPNATPGRNEGSGTVCWPTGVVAKSIHFSSAAGGGHNGRHLPSAESAEQMAAANNSCMVLGNEGGGPWKAGAHQPLRNSVRGQADPRAVLVTACCIDTASMAHHSTPGPCRPTKRRFARLTHA</sequence>
<feature type="region of interest" description="Disordered" evidence="1">
    <location>
        <begin position="1"/>
        <end position="34"/>
    </location>
</feature>
<keyword evidence="3" id="KW-1185">Reference proteome</keyword>
<name>A0A1Q9CFV2_SYMMI</name>
<evidence type="ECO:0000313" key="2">
    <source>
        <dbReference type="EMBL" id="OLP81802.1"/>
    </source>
</evidence>
<dbReference type="Proteomes" id="UP000186817">
    <property type="component" value="Unassembled WGS sequence"/>
</dbReference>
<dbReference type="EMBL" id="LSRX01001248">
    <property type="protein sequence ID" value="OLP81802.1"/>
    <property type="molecule type" value="Genomic_DNA"/>
</dbReference>
<evidence type="ECO:0000256" key="1">
    <source>
        <dbReference type="SAM" id="MobiDB-lite"/>
    </source>
</evidence>
<reference evidence="2 3" key="1">
    <citation type="submission" date="2016-02" db="EMBL/GenBank/DDBJ databases">
        <title>Genome analysis of coral dinoflagellate symbionts highlights evolutionary adaptations to a symbiotic lifestyle.</title>
        <authorList>
            <person name="Aranda M."/>
            <person name="Li Y."/>
            <person name="Liew Y.J."/>
            <person name="Baumgarten S."/>
            <person name="Simakov O."/>
            <person name="Wilson M."/>
            <person name="Piel J."/>
            <person name="Ashoor H."/>
            <person name="Bougouffa S."/>
            <person name="Bajic V.B."/>
            <person name="Ryu T."/>
            <person name="Ravasi T."/>
            <person name="Bayer T."/>
            <person name="Micklem G."/>
            <person name="Kim H."/>
            <person name="Bhak J."/>
            <person name="Lajeunesse T.C."/>
            <person name="Voolstra C.R."/>
        </authorList>
    </citation>
    <scope>NUCLEOTIDE SEQUENCE [LARGE SCALE GENOMIC DNA]</scope>
    <source>
        <strain evidence="2 3">CCMP2467</strain>
    </source>
</reference>
<dbReference type="AlphaFoldDB" id="A0A1Q9CFV2"/>
<gene>
    <name evidence="2" type="ORF">AK812_SmicGene37613</name>
</gene>